<keyword evidence="1" id="KW-0812">Transmembrane</keyword>
<dbReference type="EMBL" id="CP071793">
    <property type="protein sequence ID" value="QTD53652.1"/>
    <property type="molecule type" value="Genomic_DNA"/>
</dbReference>
<evidence type="ECO:0000313" key="3">
    <source>
        <dbReference type="Proteomes" id="UP000663929"/>
    </source>
</evidence>
<evidence type="ECO:0000313" key="2">
    <source>
        <dbReference type="EMBL" id="QTD53652.1"/>
    </source>
</evidence>
<feature type="transmembrane region" description="Helical" evidence="1">
    <location>
        <begin position="83"/>
        <end position="104"/>
    </location>
</feature>
<keyword evidence="1" id="KW-1133">Transmembrane helix</keyword>
<dbReference type="RefSeq" id="WP_237383754.1">
    <property type="nucleotide sequence ID" value="NZ_CP071793.1"/>
</dbReference>
<organism evidence="2 3">
    <name type="scientific">Sulfidibacter corallicola</name>
    <dbReference type="NCBI Taxonomy" id="2818388"/>
    <lineage>
        <taxon>Bacteria</taxon>
        <taxon>Pseudomonadati</taxon>
        <taxon>Acidobacteriota</taxon>
        <taxon>Holophagae</taxon>
        <taxon>Acanthopleuribacterales</taxon>
        <taxon>Acanthopleuribacteraceae</taxon>
        <taxon>Sulfidibacter</taxon>
    </lineage>
</organism>
<dbReference type="KEGG" id="scor:J3U87_14455"/>
<dbReference type="AlphaFoldDB" id="A0A8A4TXF4"/>
<evidence type="ECO:0008006" key="4">
    <source>
        <dbReference type="Google" id="ProtNLM"/>
    </source>
</evidence>
<keyword evidence="1" id="KW-0472">Membrane</keyword>
<name>A0A8A4TXF4_SULCO</name>
<keyword evidence="3" id="KW-1185">Reference proteome</keyword>
<sequence>MTPEELESLISRDIDSELNREEAAELERVLATSAEARHLHEDLHRLQSLLGEEPIPSAPQPSEATLANLEREARTRFGRRSPIRGLVLAVAAALVIGFGVWLWFDAAPSTQKTLPGERTTGQWTEIRAEIDRTQREFDRAIKKMEGLAETRIAQMPEAQAAHLAADLREIDAAIARCRDLLETHPQNHMLYASLARAYQAKVDLLEKIISS</sequence>
<evidence type="ECO:0000256" key="1">
    <source>
        <dbReference type="SAM" id="Phobius"/>
    </source>
</evidence>
<reference evidence="2" key="1">
    <citation type="submission" date="2021-03" db="EMBL/GenBank/DDBJ databases">
        <title>Acanthopleuribacteraceae sp. M133.</title>
        <authorList>
            <person name="Wang G."/>
        </authorList>
    </citation>
    <scope>NUCLEOTIDE SEQUENCE</scope>
    <source>
        <strain evidence="2">M133</strain>
    </source>
</reference>
<accession>A0A8A4TXF4</accession>
<gene>
    <name evidence="2" type="ORF">J3U87_14455</name>
</gene>
<protein>
    <recommendedName>
        <fullName evidence="4">Zinc-finger domain-containing protein</fullName>
    </recommendedName>
</protein>
<dbReference type="Proteomes" id="UP000663929">
    <property type="component" value="Chromosome"/>
</dbReference>
<proteinExistence type="predicted"/>